<gene>
    <name evidence="2" type="ORF">G9U51_10705</name>
</gene>
<dbReference type="EMBL" id="JAAOIV010000007">
    <property type="protein sequence ID" value="NHN56244.1"/>
    <property type="molecule type" value="Genomic_DNA"/>
</dbReference>
<name>A0A967B1G0_9MICO</name>
<sequence>MGLLSRLFEPEPATGQAARGAVTSDRARAQGLRGHSGMPSAPASRGSQPDDVPSLVAANQALVLEINRSAGDLPPLGVVLARAVTDTVGRVLRSPEAARLDISVRVAINGVLTDYLPGSIRTYVAAVRAAGPGGAPAATDALVEQLATLRRSVEDLARASAERDVQALEVHGRFLETKFSGSDLAL</sequence>
<accession>A0A967B1G0</accession>
<comment type="caution">
    <text evidence="2">The sequence shown here is derived from an EMBL/GenBank/DDBJ whole genome shotgun (WGS) entry which is preliminary data.</text>
</comment>
<evidence type="ECO:0000313" key="2">
    <source>
        <dbReference type="EMBL" id="NHN56244.1"/>
    </source>
</evidence>
<evidence type="ECO:0000313" key="3">
    <source>
        <dbReference type="Proteomes" id="UP000744769"/>
    </source>
</evidence>
<keyword evidence="3" id="KW-1185">Reference proteome</keyword>
<organism evidence="2 3">
    <name type="scientific">Metallococcus carri</name>
    <dbReference type="NCBI Taxonomy" id="1656884"/>
    <lineage>
        <taxon>Bacteria</taxon>
        <taxon>Bacillati</taxon>
        <taxon>Actinomycetota</taxon>
        <taxon>Actinomycetes</taxon>
        <taxon>Micrococcales</taxon>
        <taxon>Dermacoccaceae</taxon>
        <taxon>Metallococcus</taxon>
    </lineage>
</organism>
<protein>
    <submittedName>
        <fullName evidence="2">Uncharacterized protein</fullName>
    </submittedName>
</protein>
<dbReference type="Proteomes" id="UP000744769">
    <property type="component" value="Unassembled WGS sequence"/>
</dbReference>
<feature type="region of interest" description="Disordered" evidence="1">
    <location>
        <begin position="1"/>
        <end position="52"/>
    </location>
</feature>
<reference evidence="2" key="1">
    <citation type="submission" date="2020-03" db="EMBL/GenBank/DDBJ databases">
        <title>Draft sequencing of Calidifontibacter sp. DB0510.</title>
        <authorList>
            <person name="Kim D.-U."/>
        </authorList>
    </citation>
    <scope>NUCLEOTIDE SEQUENCE</scope>
    <source>
        <strain evidence="2">DB0510</strain>
    </source>
</reference>
<evidence type="ECO:0000256" key="1">
    <source>
        <dbReference type="SAM" id="MobiDB-lite"/>
    </source>
</evidence>
<dbReference type="RefSeq" id="WP_166196822.1">
    <property type="nucleotide sequence ID" value="NZ_JAAOIV010000007.1"/>
</dbReference>
<proteinExistence type="predicted"/>
<dbReference type="AlphaFoldDB" id="A0A967B1G0"/>